<reference evidence="1" key="1">
    <citation type="submission" date="2018-11" db="EMBL/GenBank/DDBJ databases">
        <title>The sequence and de novo assembly of Larimichthys crocea genome using PacBio and Hi-C technologies.</title>
        <authorList>
            <person name="Xu P."/>
            <person name="Chen B."/>
            <person name="Zhou Z."/>
            <person name="Ke Q."/>
            <person name="Wu Y."/>
            <person name="Bai H."/>
            <person name="Pu F."/>
        </authorList>
    </citation>
    <scope>NUCLEOTIDE SEQUENCE</scope>
    <source>
        <tissue evidence="1">Muscle</tissue>
    </source>
</reference>
<accession>A0ACD3RGW7</accession>
<dbReference type="Proteomes" id="UP000793456">
    <property type="component" value="Chromosome VI"/>
</dbReference>
<keyword evidence="2" id="KW-1185">Reference proteome</keyword>
<dbReference type="EMBL" id="CM011679">
    <property type="protein sequence ID" value="TMS18719.1"/>
    <property type="molecule type" value="Genomic_DNA"/>
</dbReference>
<comment type="caution">
    <text evidence="1">The sequence shown here is derived from an EMBL/GenBank/DDBJ whole genome shotgun (WGS) entry which is preliminary data.</text>
</comment>
<proteinExistence type="predicted"/>
<name>A0ACD3RGW7_LARCR</name>
<evidence type="ECO:0000313" key="1">
    <source>
        <dbReference type="EMBL" id="TMS18719.1"/>
    </source>
</evidence>
<organism evidence="1 2">
    <name type="scientific">Larimichthys crocea</name>
    <name type="common">Large yellow croaker</name>
    <name type="synonym">Pseudosciaena crocea</name>
    <dbReference type="NCBI Taxonomy" id="215358"/>
    <lineage>
        <taxon>Eukaryota</taxon>
        <taxon>Metazoa</taxon>
        <taxon>Chordata</taxon>
        <taxon>Craniata</taxon>
        <taxon>Vertebrata</taxon>
        <taxon>Euteleostomi</taxon>
        <taxon>Actinopterygii</taxon>
        <taxon>Neopterygii</taxon>
        <taxon>Teleostei</taxon>
        <taxon>Neoteleostei</taxon>
        <taxon>Acanthomorphata</taxon>
        <taxon>Eupercaria</taxon>
        <taxon>Sciaenidae</taxon>
        <taxon>Larimichthys</taxon>
    </lineage>
</organism>
<protein>
    <submittedName>
        <fullName evidence="1">Uncharacterized protein</fullName>
    </submittedName>
</protein>
<evidence type="ECO:0000313" key="2">
    <source>
        <dbReference type="Proteomes" id="UP000793456"/>
    </source>
</evidence>
<sequence length="262" mass="29624">MGEGRAACLEQKPFSPLPSRFQVSRLKKELLVCSEERDSAQLERDLLNNRLKHFESELETEKSTYTDRTREIRGLEDKIKTLEIELDEERSSVELQNDRIARSRDQVDQLRSELMQERSARHDLEMDKSALERQMKELKSRVADMEGQARPTAGITLLENKIQELEERLHSEEREKTSIQASQRRMERKLKDLNATLDQERSQHIEQRDQLSLRCEGPETAGGRERGGGGALGGSPPEGSQRFGGAAGAPGGTACQSHLTGD</sequence>
<gene>
    <name evidence="1" type="ORF">E3U43_011045</name>
</gene>